<keyword evidence="10" id="KW-0044">Antibiotic</keyword>
<protein>
    <recommendedName>
        <fullName evidence="16">Gnk2-homologous domain-containing protein</fullName>
    </recommendedName>
</protein>
<dbReference type="GO" id="GO:0009506">
    <property type="term" value="C:plasmodesma"/>
    <property type="evidence" value="ECO:0007669"/>
    <property type="project" value="UniProtKB-SubCell"/>
</dbReference>
<evidence type="ECO:0000256" key="14">
    <source>
        <dbReference type="ARBA" id="ARBA00038393"/>
    </source>
</evidence>
<evidence type="ECO:0000256" key="11">
    <source>
        <dbReference type="ARBA" id="ARBA00023035"/>
    </source>
</evidence>
<evidence type="ECO:0000313" key="18">
    <source>
        <dbReference type="Proteomes" id="UP000233551"/>
    </source>
</evidence>
<keyword evidence="6" id="KW-0430">Lectin</keyword>
<evidence type="ECO:0000313" key="17">
    <source>
        <dbReference type="EMBL" id="PKI78903.1"/>
    </source>
</evidence>
<evidence type="ECO:0000256" key="6">
    <source>
        <dbReference type="ARBA" id="ARBA00022734"/>
    </source>
</evidence>
<keyword evidence="18" id="KW-1185">Reference proteome</keyword>
<organism evidence="17 18">
    <name type="scientific">Punica granatum</name>
    <name type="common">Pomegranate</name>
    <dbReference type="NCBI Taxonomy" id="22663"/>
    <lineage>
        <taxon>Eukaryota</taxon>
        <taxon>Viridiplantae</taxon>
        <taxon>Streptophyta</taxon>
        <taxon>Embryophyta</taxon>
        <taxon>Tracheophyta</taxon>
        <taxon>Spermatophyta</taxon>
        <taxon>Magnoliopsida</taxon>
        <taxon>eudicotyledons</taxon>
        <taxon>Gunneridae</taxon>
        <taxon>Pentapetalae</taxon>
        <taxon>rosids</taxon>
        <taxon>malvids</taxon>
        <taxon>Myrtales</taxon>
        <taxon>Lythraceae</taxon>
        <taxon>Punica</taxon>
    </lineage>
</organism>
<evidence type="ECO:0000259" key="16">
    <source>
        <dbReference type="PROSITE" id="PS51473"/>
    </source>
</evidence>
<evidence type="ECO:0000256" key="3">
    <source>
        <dbReference type="ARBA" id="ARBA00022577"/>
    </source>
</evidence>
<dbReference type="PANTHER" id="PTHR32080:SF54">
    <property type="entry name" value="GNK2-HOMOLOGOUS DOMAIN-CONTAINING PROTEIN"/>
    <property type="match status" value="1"/>
</dbReference>
<evidence type="ECO:0000256" key="2">
    <source>
        <dbReference type="ARBA" id="ARBA00022529"/>
    </source>
</evidence>
<evidence type="ECO:0000256" key="5">
    <source>
        <dbReference type="ARBA" id="ARBA00022729"/>
    </source>
</evidence>
<dbReference type="GO" id="GO:0005886">
    <property type="term" value="C:plasma membrane"/>
    <property type="evidence" value="ECO:0007669"/>
    <property type="project" value="UniProtKB-SubCell"/>
</dbReference>
<keyword evidence="12" id="KW-1015">Disulfide bond</keyword>
<keyword evidence="2" id="KW-0929">Antimicrobial</keyword>
<dbReference type="PROSITE" id="PS51473">
    <property type="entry name" value="GNK2"/>
    <property type="match status" value="1"/>
</dbReference>
<comment type="similarity">
    <text evidence="14">Belongs to the cysteine-rich repeat secretory protein family. Plasmodesmata-located proteins (PDLD) subfamily.</text>
</comment>
<dbReference type="GO" id="GO:0042742">
    <property type="term" value="P:defense response to bacterium"/>
    <property type="evidence" value="ECO:0007669"/>
    <property type="project" value="UniProtKB-KW"/>
</dbReference>
<dbReference type="GO" id="GO:0031640">
    <property type="term" value="P:killing of cells of another organism"/>
    <property type="evidence" value="ECO:0007669"/>
    <property type="project" value="UniProtKB-KW"/>
</dbReference>
<evidence type="ECO:0000256" key="1">
    <source>
        <dbReference type="ARBA" id="ARBA00004251"/>
    </source>
</evidence>
<evidence type="ECO:0000256" key="15">
    <source>
        <dbReference type="SAM" id="SignalP"/>
    </source>
</evidence>
<dbReference type="GO" id="GO:0050832">
    <property type="term" value="P:defense response to fungus"/>
    <property type="evidence" value="ECO:0007669"/>
    <property type="project" value="UniProtKB-KW"/>
</dbReference>
<feature type="signal peptide" evidence="15">
    <location>
        <begin position="1"/>
        <end position="20"/>
    </location>
</feature>
<dbReference type="InterPro" id="IPR051378">
    <property type="entry name" value="Cell2Cell_Antifungal"/>
</dbReference>
<sequence>MAYYRCVPLIMLVMFYMVRADPDTSELEYHCNNAVYDPNSGYRASVDDTLRDVVANTADKAYDYYTSHPAPDNQIVYGHGACNGALSHVDCQACVSYAFPKLINHCAYSVGAQIKVKDCRMSQFISQFSHPTLTQPLHTPTFVQVQASLELSGGVGLL</sequence>
<keyword evidence="5 15" id="KW-0732">Signal</keyword>
<dbReference type="Gene3D" id="3.30.430.20">
    <property type="entry name" value="Gnk2 domain, C-X8-C-X2-C motif"/>
    <property type="match status" value="1"/>
</dbReference>
<keyword evidence="7" id="KW-0677">Repeat</keyword>
<keyword evidence="4" id="KW-0945">Host-virus interaction</keyword>
<accession>A0A2I0LDZ7</accession>
<dbReference type="EMBL" id="PGOL01000031">
    <property type="protein sequence ID" value="PKI78903.1"/>
    <property type="molecule type" value="Genomic_DNA"/>
</dbReference>
<dbReference type="InterPro" id="IPR038408">
    <property type="entry name" value="GNK2_sf"/>
</dbReference>
<feature type="chain" id="PRO_5014129328" description="Gnk2-homologous domain-containing protein" evidence="15">
    <location>
        <begin position="21"/>
        <end position="158"/>
    </location>
</feature>
<keyword evidence="8" id="KW-0611">Plant defense</keyword>
<reference evidence="17 18" key="1">
    <citation type="submission" date="2017-11" db="EMBL/GenBank/DDBJ databases">
        <title>De-novo sequencing of pomegranate (Punica granatum L.) genome.</title>
        <authorList>
            <person name="Akparov Z."/>
            <person name="Amiraslanov A."/>
            <person name="Hajiyeva S."/>
            <person name="Abbasov M."/>
            <person name="Kaur K."/>
            <person name="Hamwieh A."/>
            <person name="Solovyev V."/>
            <person name="Salamov A."/>
            <person name="Braich B."/>
            <person name="Kosarev P."/>
            <person name="Mahmoud A."/>
            <person name="Hajiyev E."/>
            <person name="Babayeva S."/>
            <person name="Izzatullayeva V."/>
            <person name="Mammadov A."/>
            <person name="Mammadov A."/>
            <person name="Sharifova S."/>
            <person name="Ojaghi J."/>
            <person name="Eynullazada K."/>
            <person name="Bayramov B."/>
            <person name="Abdulazimova A."/>
            <person name="Shahmuradov I."/>
        </authorList>
    </citation>
    <scope>NUCLEOTIDE SEQUENCE [LARGE SCALE GENOMIC DNA]</scope>
    <source>
        <strain evidence="18">cv. AG2017</strain>
        <tissue evidence="17">Leaf</tissue>
    </source>
</reference>
<evidence type="ECO:0000256" key="7">
    <source>
        <dbReference type="ARBA" id="ARBA00022737"/>
    </source>
</evidence>
<evidence type="ECO:0000256" key="8">
    <source>
        <dbReference type="ARBA" id="ARBA00022821"/>
    </source>
</evidence>
<keyword evidence="9" id="KW-0965">Cell junction</keyword>
<evidence type="ECO:0000256" key="4">
    <source>
        <dbReference type="ARBA" id="ARBA00022581"/>
    </source>
</evidence>
<keyword evidence="3" id="KW-0295">Fungicide</keyword>
<dbReference type="STRING" id="22663.A0A2I0LDZ7"/>
<dbReference type="Pfam" id="PF01657">
    <property type="entry name" value="Stress-antifung"/>
    <property type="match status" value="1"/>
</dbReference>
<gene>
    <name evidence="17" type="ORF">CRG98_000707</name>
</gene>
<evidence type="ECO:0000256" key="13">
    <source>
        <dbReference type="ARBA" id="ARBA00024184"/>
    </source>
</evidence>
<comment type="subcellular location">
    <subcellularLocation>
        <location evidence="13">Cell junction</location>
        <location evidence="13">Plasmodesma</location>
    </subcellularLocation>
    <subcellularLocation>
        <location evidence="1">Cell membrane</location>
        <topology evidence="1">Single-pass type I membrane protein</topology>
    </subcellularLocation>
</comment>
<evidence type="ECO:0000256" key="9">
    <source>
        <dbReference type="ARBA" id="ARBA00022949"/>
    </source>
</evidence>
<dbReference type="AlphaFoldDB" id="A0A2I0LDZ7"/>
<dbReference type="PANTHER" id="PTHR32080">
    <property type="entry name" value="ANTIFUNGAL PROTEIN GINKBILOBIN-2-LIKE"/>
    <property type="match status" value="1"/>
</dbReference>
<name>A0A2I0LDZ7_PUNGR</name>
<dbReference type="Proteomes" id="UP000233551">
    <property type="component" value="Unassembled WGS sequence"/>
</dbReference>
<keyword evidence="11" id="KW-0465">Mannose-binding</keyword>
<feature type="domain" description="Gnk2-homologous" evidence="16">
    <location>
        <begin position="24"/>
        <end position="128"/>
    </location>
</feature>
<proteinExistence type="inferred from homology"/>
<evidence type="ECO:0000256" key="12">
    <source>
        <dbReference type="ARBA" id="ARBA00023157"/>
    </source>
</evidence>
<dbReference type="CDD" id="cd23509">
    <property type="entry name" value="Gnk2-like"/>
    <property type="match status" value="1"/>
</dbReference>
<dbReference type="InterPro" id="IPR002902">
    <property type="entry name" value="GNK2"/>
</dbReference>
<evidence type="ECO:0000256" key="10">
    <source>
        <dbReference type="ARBA" id="ARBA00023022"/>
    </source>
</evidence>
<dbReference type="GO" id="GO:0005537">
    <property type="term" value="F:D-mannose binding"/>
    <property type="evidence" value="ECO:0007669"/>
    <property type="project" value="UniProtKB-KW"/>
</dbReference>
<comment type="caution">
    <text evidence="17">The sequence shown here is derived from an EMBL/GenBank/DDBJ whole genome shotgun (WGS) entry which is preliminary data.</text>
</comment>